<evidence type="ECO:0000256" key="1">
    <source>
        <dbReference type="SAM" id="MobiDB-lite"/>
    </source>
</evidence>
<gene>
    <name evidence="2" type="ORF">ESCO_004210</name>
</gene>
<keyword evidence="3" id="KW-1185">Reference proteome</keyword>
<sequence>MPPKRSYPAGGSQDNDGDRDGDLGKDRQMGFRQDTASSPESGQGRGTLPNRRVAEAREQRGASRDVVPQESTAALPWTDEAIIAFRIAQKQDIVEGAEKDTQEQDGGDGDAKDQQSGIQIEIVEAPKSSQKQDYKEADGVPDSAYAHAHPGRSSWRRWNERALDNIEWAQETQHSGSYSRAHRLNTWTRWHRRDRDMDQDRLSRGSLRTREPNPWLYRQDAERDGLWGVYAQQDQRQIADPDQMPATTKTQGAGAIAIGGEGFEEPVHQTEDQMLEDQTPPSREMEDQSLADQTPIKSPKIKNRNFNKGPQMKSPEIKSPEIKSPEIKSH</sequence>
<proteinExistence type="predicted"/>
<reference evidence="2 3" key="1">
    <citation type="submission" date="2015-07" db="EMBL/GenBank/DDBJ databases">
        <title>The genome of the fungus Escovopsis weberi, a specialized disease agent of ant agriculture.</title>
        <authorList>
            <person name="de Man T.J."/>
            <person name="Stajich J.E."/>
            <person name="Kubicek C.P."/>
            <person name="Chenthamara K."/>
            <person name="Atanasova L."/>
            <person name="Druzhinina I.S."/>
            <person name="Birnbaum S."/>
            <person name="Barribeau S.M."/>
            <person name="Teiling C."/>
            <person name="Suen G."/>
            <person name="Currie C."/>
            <person name="Gerardo N.M."/>
        </authorList>
    </citation>
    <scope>NUCLEOTIDE SEQUENCE [LARGE SCALE GENOMIC DNA]</scope>
</reference>
<accession>A0A0M9VVE3</accession>
<evidence type="ECO:0000313" key="3">
    <source>
        <dbReference type="Proteomes" id="UP000053831"/>
    </source>
</evidence>
<organism evidence="2 3">
    <name type="scientific">Escovopsis weberi</name>
    <dbReference type="NCBI Taxonomy" id="150374"/>
    <lineage>
        <taxon>Eukaryota</taxon>
        <taxon>Fungi</taxon>
        <taxon>Dikarya</taxon>
        <taxon>Ascomycota</taxon>
        <taxon>Pezizomycotina</taxon>
        <taxon>Sordariomycetes</taxon>
        <taxon>Hypocreomycetidae</taxon>
        <taxon>Hypocreales</taxon>
        <taxon>Hypocreaceae</taxon>
        <taxon>Escovopsis</taxon>
    </lineage>
</organism>
<feature type="compositionally biased region" description="Basic and acidic residues" evidence="1">
    <location>
        <begin position="16"/>
        <end position="29"/>
    </location>
</feature>
<comment type="caution">
    <text evidence="2">The sequence shown here is derived from an EMBL/GenBank/DDBJ whole genome shotgun (WGS) entry which is preliminary data.</text>
</comment>
<dbReference type="AlphaFoldDB" id="A0A0M9VVE3"/>
<feature type="region of interest" description="Disordered" evidence="1">
    <location>
        <begin position="234"/>
        <end position="330"/>
    </location>
</feature>
<name>A0A0M9VVE3_ESCWE</name>
<dbReference type="EMBL" id="LGSR01000013">
    <property type="protein sequence ID" value="KOS20899.1"/>
    <property type="molecule type" value="Genomic_DNA"/>
</dbReference>
<protein>
    <submittedName>
        <fullName evidence="2">Uncharacterized protein</fullName>
    </submittedName>
</protein>
<feature type="region of interest" description="Disordered" evidence="1">
    <location>
        <begin position="94"/>
        <end position="155"/>
    </location>
</feature>
<dbReference type="Proteomes" id="UP000053831">
    <property type="component" value="Unassembled WGS sequence"/>
</dbReference>
<evidence type="ECO:0000313" key="2">
    <source>
        <dbReference type="EMBL" id="KOS20899.1"/>
    </source>
</evidence>
<feature type="region of interest" description="Disordered" evidence="1">
    <location>
        <begin position="1"/>
        <end position="78"/>
    </location>
</feature>
<feature type="compositionally biased region" description="Basic and acidic residues" evidence="1">
    <location>
        <begin position="315"/>
        <end position="330"/>
    </location>
</feature>
<feature type="compositionally biased region" description="Basic and acidic residues" evidence="1">
    <location>
        <begin position="52"/>
        <end position="63"/>
    </location>
</feature>